<dbReference type="GO" id="GO:0016787">
    <property type="term" value="F:hydrolase activity"/>
    <property type="evidence" value="ECO:0007669"/>
    <property type="project" value="UniProtKB-KW"/>
</dbReference>
<dbReference type="Pfam" id="PF13086">
    <property type="entry name" value="AAA_11"/>
    <property type="match status" value="1"/>
</dbReference>
<dbReference type="EMBL" id="LHPG02000020">
    <property type="protein sequence ID" value="PRW21033.1"/>
    <property type="molecule type" value="Genomic_DNA"/>
</dbReference>
<dbReference type="Gene3D" id="3.40.50.300">
    <property type="entry name" value="P-loop containing nucleotide triphosphate hydrolases"/>
    <property type="match status" value="2"/>
</dbReference>
<dbReference type="SUPFAM" id="SSF52540">
    <property type="entry name" value="P-loop containing nucleoside triphosphate hydrolases"/>
    <property type="match status" value="1"/>
</dbReference>
<evidence type="ECO:0000256" key="1">
    <source>
        <dbReference type="ARBA" id="ARBA00007913"/>
    </source>
</evidence>
<dbReference type="Pfam" id="PF13087">
    <property type="entry name" value="AAA_12"/>
    <property type="match status" value="1"/>
</dbReference>
<dbReference type="InterPro" id="IPR041677">
    <property type="entry name" value="DNA2/NAM7_AAA_11"/>
</dbReference>
<feature type="region of interest" description="Disordered" evidence="7">
    <location>
        <begin position="1"/>
        <end position="23"/>
    </location>
</feature>
<evidence type="ECO:0000256" key="2">
    <source>
        <dbReference type="ARBA" id="ARBA00022741"/>
    </source>
</evidence>
<dbReference type="Gene3D" id="2.40.30.270">
    <property type="match status" value="1"/>
</dbReference>
<name>A0A2P6TEF8_CHLSO</name>
<feature type="region of interest" description="Disordered" evidence="7">
    <location>
        <begin position="134"/>
        <end position="165"/>
    </location>
</feature>
<evidence type="ECO:0000256" key="4">
    <source>
        <dbReference type="ARBA" id="ARBA00022806"/>
    </source>
</evidence>
<evidence type="ECO:0000256" key="3">
    <source>
        <dbReference type="ARBA" id="ARBA00022801"/>
    </source>
</evidence>
<dbReference type="STRING" id="3076.A0A2P6TEF8"/>
<dbReference type="PANTHER" id="PTHR43788">
    <property type="entry name" value="DNA2/NAM7 HELICASE FAMILY MEMBER"/>
    <property type="match status" value="1"/>
</dbReference>
<dbReference type="InterPro" id="IPR050534">
    <property type="entry name" value="Coronavir_polyprotein_1ab"/>
</dbReference>
<feature type="compositionally biased region" description="Low complexity" evidence="7">
    <location>
        <begin position="137"/>
        <end position="158"/>
    </location>
</feature>
<feature type="domain" description="DNA2/NAM7 helicase helicase" evidence="8">
    <location>
        <begin position="274"/>
        <end position="530"/>
    </location>
</feature>
<keyword evidence="11" id="KW-1185">Reference proteome</keyword>
<evidence type="ECO:0000313" key="10">
    <source>
        <dbReference type="EMBL" id="PRW21033.1"/>
    </source>
</evidence>
<dbReference type="GO" id="GO:0043139">
    <property type="term" value="F:5'-3' DNA helicase activity"/>
    <property type="evidence" value="ECO:0007669"/>
    <property type="project" value="TreeGrafter"/>
</dbReference>
<dbReference type="CDD" id="cd18808">
    <property type="entry name" value="SF1_C_Upf1"/>
    <property type="match status" value="1"/>
</dbReference>
<reference evidence="10 11" key="1">
    <citation type="journal article" date="2018" name="Plant J.">
        <title>Genome sequences of Chlorella sorokiniana UTEX 1602 and Micractinium conductrix SAG 241.80: implications to maltose excretion by a green alga.</title>
        <authorList>
            <person name="Arriola M.B."/>
            <person name="Velmurugan N."/>
            <person name="Zhang Y."/>
            <person name="Plunkett M.H."/>
            <person name="Hondzo H."/>
            <person name="Barney B.M."/>
        </authorList>
    </citation>
    <scope>NUCLEOTIDE SEQUENCE [LARGE SCALE GENOMIC DNA]</scope>
    <source>
        <strain evidence="11">UTEX 1602</strain>
    </source>
</reference>
<keyword evidence="5" id="KW-0067">ATP-binding</keyword>
<dbReference type="Proteomes" id="UP000239899">
    <property type="component" value="Unassembled WGS sequence"/>
</dbReference>
<accession>A0A2P6TEF8</accession>
<dbReference type="GO" id="GO:0005524">
    <property type="term" value="F:ATP binding"/>
    <property type="evidence" value="ECO:0007669"/>
    <property type="project" value="UniProtKB-KW"/>
</dbReference>
<keyword evidence="6" id="KW-0175">Coiled coil</keyword>
<feature type="coiled-coil region" evidence="6">
    <location>
        <begin position="385"/>
        <end position="444"/>
    </location>
</feature>
<keyword evidence="3" id="KW-0378">Hydrolase</keyword>
<evidence type="ECO:0000256" key="6">
    <source>
        <dbReference type="SAM" id="Coils"/>
    </source>
</evidence>
<gene>
    <name evidence="10" type="ORF">C2E21_8379</name>
</gene>
<keyword evidence="2" id="KW-0547">Nucleotide-binding</keyword>
<feature type="compositionally biased region" description="Low complexity" evidence="7">
    <location>
        <begin position="635"/>
        <end position="647"/>
    </location>
</feature>
<keyword evidence="4" id="KW-0347">Helicase</keyword>
<dbReference type="PANTHER" id="PTHR43788:SF13">
    <property type="entry name" value="REGULATOR OF NONSENSE TRANSCRIPTS 1"/>
    <property type="match status" value="1"/>
</dbReference>
<evidence type="ECO:0000256" key="7">
    <source>
        <dbReference type="SAM" id="MobiDB-lite"/>
    </source>
</evidence>
<dbReference type="InterPro" id="IPR041679">
    <property type="entry name" value="DNA2/NAM7-like_C"/>
</dbReference>
<dbReference type="AlphaFoldDB" id="A0A2P6TEF8"/>
<dbReference type="OrthoDB" id="6513042at2759"/>
<comment type="similarity">
    <text evidence="1">Belongs to the DNA2/NAM7 helicase family.</text>
</comment>
<organism evidence="10 11">
    <name type="scientific">Chlorella sorokiniana</name>
    <name type="common">Freshwater green alga</name>
    <dbReference type="NCBI Taxonomy" id="3076"/>
    <lineage>
        <taxon>Eukaryota</taxon>
        <taxon>Viridiplantae</taxon>
        <taxon>Chlorophyta</taxon>
        <taxon>core chlorophytes</taxon>
        <taxon>Trebouxiophyceae</taxon>
        <taxon>Chlorellales</taxon>
        <taxon>Chlorellaceae</taxon>
        <taxon>Chlorella clade</taxon>
        <taxon>Chlorella</taxon>
    </lineage>
</organism>
<protein>
    <submittedName>
        <fullName evidence="10">Regulator of nonsense transcripts 1 (RENT1)</fullName>
    </submittedName>
</protein>
<evidence type="ECO:0000256" key="5">
    <source>
        <dbReference type="ARBA" id="ARBA00022840"/>
    </source>
</evidence>
<dbReference type="InterPro" id="IPR047187">
    <property type="entry name" value="SF1_C_Upf1"/>
</dbReference>
<proteinExistence type="inferred from homology"/>
<dbReference type="InterPro" id="IPR027417">
    <property type="entry name" value="P-loop_NTPase"/>
</dbReference>
<sequence length="867" mass="93456">MRRYLDQRAAESKRHTTSAEERGERELLALAQQEERLQGSEQPGTELDKKVAALQARLGAAVRAENEEQARLQRAAYRRGSARRLQDDGLVLLGLRAAPQGRLYGEFVWRFQQSANTALPYHRFKRGDTVVVAQQPGVSSDGSPMASSSGDESDYGSGQAQRPDEPLEGTVLEVQREALLITLPREAADALSTAGAGAAWRLDQGSSSVTVARQLDALNRLGEVGTGSSQGEVAVRALLLGAPFAERLAFKPTEWVQQQGWLQKARQQLAAVPHLNTSQKEAIAFALSRTLTLWQGPPGTGKTRTLLAFIQVLVGAVSDSALARKRQGAILAVGDTNAAADNLLEGLLERGINVVRVGNPAKVRPELRSACLDALAERTPQGRQAAQLREQADQLMSKVREGQQRQSSWQEQVRAYKAAGNQLTPEQEQRLQQLGRKIRELQRQADGLWRGADNLVKEAAIEVLRGAAVVVSTCNGSGESRLEGQRFRIVVLDEASQATEPASLVPLVKGAECVIMAGDQKQLPPTVLSKKALDLGLDVPLFNRLLKAGVTSKLLDVQYRMHPAIAAFPSQHFYKGRVKSGVQPEDRPPVQGVPWPSPECPVLFINVDGREQRTATSGGRRSGEQSSDGEDDGGSADASSSSEGGASYCNPAEAEVAMRALQRLLERDAELQSVALLSPYSGQVRLLSSLLTRAGLPEELLQRCSLAVSTVDGYQGREADAVIFSAVRCNQAGRVGFLADERRLNVAITRPRRGLIVVGNQTTLAADPNWRASRPSTMGNRVARLAYTNEATAAAWAVVGKRGLTSVPATPEAEAQLFTDVAAELRRQALGMPPSLNRTSLAAAVREMAQGACSNPVAAAVHQRTRI</sequence>
<evidence type="ECO:0000259" key="8">
    <source>
        <dbReference type="Pfam" id="PF13086"/>
    </source>
</evidence>
<evidence type="ECO:0000259" key="9">
    <source>
        <dbReference type="Pfam" id="PF13087"/>
    </source>
</evidence>
<feature type="domain" description="DNA2/NAM7 helicase-like C-terminal" evidence="9">
    <location>
        <begin position="538"/>
        <end position="761"/>
    </location>
</feature>
<comment type="caution">
    <text evidence="10">The sequence shown here is derived from an EMBL/GenBank/DDBJ whole genome shotgun (WGS) entry which is preliminary data.</text>
</comment>
<evidence type="ECO:0000313" key="11">
    <source>
        <dbReference type="Proteomes" id="UP000239899"/>
    </source>
</evidence>
<feature type="region of interest" description="Disordered" evidence="7">
    <location>
        <begin position="611"/>
        <end position="648"/>
    </location>
</feature>